<keyword evidence="4" id="KW-1185">Reference proteome</keyword>
<protein>
    <submittedName>
        <fullName evidence="3">Uncharacterized protein</fullName>
    </submittedName>
</protein>
<proteinExistence type="predicted"/>
<evidence type="ECO:0000256" key="1">
    <source>
        <dbReference type="ARBA" id="ARBA00023157"/>
    </source>
</evidence>
<dbReference type="Pfam" id="PF03137">
    <property type="entry name" value="OATP"/>
    <property type="match status" value="1"/>
</dbReference>
<sequence>LIQVYSNCSCVVETPRLQVRQVKKGLCESKCKGLFGFLVIFAPLSFCTFAVGVPIISVILRTVDYNERSFALGIQGILVRVVGTIPAPVLFGWMFDVSCIRYQSEPCGHAELILRNKLAHYRIHCRYINAAGSRLYP</sequence>
<dbReference type="GO" id="GO:0043252">
    <property type="term" value="P:sodium-independent organic anion transport"/>
    <property type="evidence" value="ECO:0007669"/>
    <property type="project" value="TreeGrafter"/>
</dbReference>
<dbReference type="GO" id="GO:0016323">
    <property type="term" value="C:basolateral plasma membrane"/>
    <property type="evidence" value="ECO:0007669"/>
    <property type="project" value="TreeGrafter"/>
</dbReference>
<accession>A0A0C2D0M4</accession>
<keyword evidence="2" id="KW-0812">Transmembrane</keyword>
<dbReference type="PANTHER" id="PTHR11388:SF151">
    <property type="entry name" value="SOLUTE CARRIER ORGANIC ANION TRANSPORTER FAMILY MEMBER"/>
    <property type="match status" value="1"/>
</dbReference>
<dbReference type="GO" id="GO:0015347">
    <property type="term" value="F:sodium-independent organic anion transmembrane transporter activity"/>
    <property type="evidence" value="ECO:0007669"/>
    <property type="project" value="TreeGrafter"/>
</dbReference>
<feature type="non-terminal residue" evidence="3">
    <location>
        <position position="1"/>
    </location>
</feature>
<gene>
    <name evidence="3" type="ORF">ANCDUO_14247</name>
</gene>
<evidence type="ECO:0000313" key="3">
    <source>
        <dbReference type="EMBL" id="KIH55592.1"/>
    </source>
</evidence>
<organism evidence="3 4">
    <name type="scientific">Ancylostoma duodenale</name>
    <dbReference type="NCBI Taxonomy" id="51022"/>
    <lineage>
        <taxon>Eukaryota</taxon>
        <taxon>Metazoa</taxon>
        <taxon>Ecdysozoa</taxon>
        <taxon>Nematoda</taxon>
        <taxon>Chromadorea</taxon>
        <taxon>Rhabditida</taxon>
        <taxon>Rhabditina</taxon>
        <taxon>Rhabditomorpha</taxon>
        <taxon>Strongyloidea</taxon>
        <taxon>Ancylostomatidae</taxon>
        <taxon>Ancylostomatinae</taxon>
        <taxon>Ancylostoma</taxon>
    </lineage>
</organism>
<name>A0A0C2D0M4_9BILA</name>
<keyword evidence="2" id="KW-1133">Transmembrane helix</keyword>
<dbReference type="SUPFAM" id="SSF103473">
    <property type="entry name" value="MFS general substrate transporter"/>
    <property type="match status" value="1"/>
</dbReference>
<feature type="transmembrane region" description="Helical" evidence="2">
    <location>
        <begin position="33"/>
        <end position="60"/>
    </location>
</feature>
<dbReference type="Proteomes" id="UP000054047">
    <property type="component" value="Unassembled WGS sequence"/>
</dbReference>
<dbReference type="InterPro" id="IPR004156">
    <property type="entry name" value="OATP"/>
</dbReference>
<keyword evidence="1" id="KW-1015">Disulfide bond</keyword>
<evidence type="ECO:0000256" key="2">
    <source>
        <dbReference type="SAM" id="Phobius"/>
    </source>
</evidence>
<dbReference type="InterPro" id="IPR036259">
    <property type="entry name" value="MFS_trans_sf"/>
</dbReference>
<evidence type="ECO:0000313" key="4">
    <source>
        <dbReference type="Proteomes" id="UP000054047"/>
    </source>
</evidence>
<dbReference type="AlphaFoldDB" id="A0A0C2D0M4"/>
<dbReference type="PANTHER" id="PTHR11388">
    <property type="entry name" value="ORGANIC ANION TRANSPORTER"/>
    <property type="match status" value="1"/>
</dbReference>
<feature type="transmembrane region" description="Helical" evidence="2">
    <location>
        <begin position="72"/>
        <end position="95"/>
    </location>
</feature>
<keyword evidence="2" id="KW-0472">Membrane</keyword>
<reference evidence="3 4" key="1">
    <citation type="submission" date="2013-12" db="EMBL/GenBank/DDBJ databases">
        <title>Draft genome of the parsitic nematode Ancylostoma duodenale.</title>
        <authorList>
            <person name="Mitreva M."/>
        </authorList>
    </citation>
    <scope>NUCLEOTIDE SEQUENCE [LARGE SCALE GENOMIC DNA]</scope>
    <source>
        <strain evidence="3 4">Zhejiang</strain>
    </source>
</reference>
<dbReference type="OrthoDB" id="5062115at2759"/>
<dbReference type="EMBL" id="KN737067">
    <property type="protein sequence ID" value="KIH55592.1"/>
    <property type="molecule type" value="Genomic_DNA"/>
</dbReference>